<dbReference type="OrthoDB" id="8062037at2759"/>
<sequence>MAEAVIDERAPLPTRFYCHVCSMEVNIPNTDFTCPHCSGGFVEELPSVPNTASGSSSASSLADGPSNSSSDALGLNRMVDLDAIRGEIETLLMSRNGPIEIAIGPANRRSSMLLGSGGGASSSGNNSGASGGPGGGRVHPPNLGSLDTVLLDVLQSLSGGEDGYFGATPMFFMGNPGDYAWGREGIDTIVTQLLNQMETSGPPPLPKDKIDEIPKVHVTSEDVERKTQCSVCWEDFRLNEIVRRLPCLHIYHENCIVPWLDLHGTCPICRKSLSDEENINDVVLANTDVGVMDSSMTEVPESDDNVMESDVLNVEPHSSDNNDPQQTNTNTSGDASQTGNQQQHPQQQGNVFGFDDSVVDLD</sequence>
<feature type="region of interest" description="Disordered" evidence="10">
    <location>
        <begin position="48"/>
        <end position="72"/>
    </location>
</feature>
<evidence type="ECO:0000256" key="9">
    <source>
        <dbReference type="PROSITE-ProRule" id="PRU00175"/>
    </source>
</evidence>
<dbReference type="GO" id="GO:0000209">
    <property type="term" value="P:protein polyubiquitination"/>
    <property type="evidence" value="ECO:0007669"/>
    <property type="project" value="UniProtKB-ARBA"/>
</dbReference>
<dbReference type="CTD" id="41080"/>
<evidence type="ECO:0000256" key="5">
    <source>
        <dbReference type="ARBA" id="ARBA00022723"/>
    </source>
</evidence>
<evidence type="ECO:0000313" key="13">
    <source>
        <dbReference type="Proteomes" id="UP001652620"/>
    </source>
</evidence>
<dbReference type="PROSITE" id="PS50089">
    <property type="entry name" value="ZF_RING_2"/>
    <property type="match status" value="1"/>
</dbReference>
<keyword evidence="8" id="KW-0862">Zinc</keyword>
<dbReference type="RefSeq" id="XP_011203861.1">
    <property type="nucleotide sequence ID" value="XM_011205559.3"/>
</dbReference>
<evidence type="ECO:0000256" key="8">
    <source>
        <dbReference type="ARBA" id="ARBA00022833"/>
    </source>
</evidence>
<dbReference type="SMART" id="SM00184">
    <property type="entry name" value="RING"/>
    <property type="match status" value="1"/>
</dbReference>
<organism evidence="12">
    <name type="scientific">Bactrocera dorsalis</name>
    <name type="common">Oriental fruit fly</name>
    <name type="synonym">Dacus dorsalis</name>
    <dbReference type="NCBI Taxonomy" id="27457"/>
    <lineage>
        <taxon>Eukaryota</taxon>
        <taxon>Metazoa</taxon>
        <taxon>Ecdysozoa</taxon>
        <taxon>Arthropoda</taxon>
        <taxon>Hexapoda</taxon>
        <taxon>Insecta</taxon>
        <taxon>Pterygota</taxon>
        <taxon>Neoptera</taxon>
        <taxon>Endopterygota</taxon>
        <taxon>Diptera</taxon>
        <taxon>Brachycera</taxon>
        <taxon>Muscomorpha</taxon>
        <taxon>Tephritoidea</taxon>
        <taxon>Tephritidae</taxon>
        <taxon>Bactrocera</taxon>
        <taxon>Bactrocera</taxon>
    </lineage>
</organism>
<dbReference type="Proteomes" id="UP001652620">
    <property type="component" value="Chromosome 2"/>
</dbReference>
<evidence type="ECO:0000313" key="14">
    <source>
        <dbReference type="RefSeq" id="XP_011203861.1"/>
    </source>
</evidence>
<reference evidence="14" key="2">
    <citation type="submission" date="2022-04" db="UniProtKB">
        <authorList>
            <consortium name="RefSeq"/>
        </authorList>
    </citation>
    <scope>IDENTIFICATION</scope>
    <source>
        <strain evidence="14">Punador</strain>
    </source>
</reference>
<comment type="pathway">
    <text evidence="2">Protein modification; protein ubiquitination.</text>
</comment>
<keyword evidence="13" id="KW-1185">Reference proteome</keyword>
<keyword evidence="4" id="KW-0808">Transferase</keyword>
<name>A0A034WJA1_BACDO</name>
<feature type="region of interest" description="Disordered" evidence="10">
    <location>
        <begin position="313"/>
        <end position="362"/>
    </location>
</feature>
<dbReference type="Pfam" id="PF13639">
    <property type="entry name" value="zf-RING_2"/>
    <property type="match status" value="1"/>
</dbReference>
<dbReference type="EC" id="2.3.2.27" evidence="3"/>
<dbReference type="PANTHER" id="PTHR45931:SF3">
    <property type="entry name" value="RING ZINC FINGER-CONTAINING PROTEIN"/>
    <property type="match status" value="1"/>
</dbReference>
<dbReference type="RefSeq" id="XP_011203861.2">
    <property type="nucleotide sequence ID" value="XM_011205559.4"/>
</dbReference>
<feature type="region of interest" description="Disordered" evidence="10">
    <location>
        <begin position="112"/>
        <end position="142"/>
    </location>
</feature>
<dbReference type="GO" id="GO:0008270">
    <property type="term" value="F:zinc ion binding"/>
    <property type="evidence" value="ECO:0007669"/>
    <property type="project" value="UniProtKB-KW"/>
</dbReference>
<evidence type="ECO:0000256" key="2">
    <source>
        <dbReference type="ARBA" id="ARBA00004906"/>
    </source>
</evidence>
<keyword evidence="7" id="KW-0833">Ubl conjugation pathway</keyword>
<dbReference type="Gene3D" id="3.30.40.10">
    <property type="entry name" value="Zinc/RING finger domain, C3HC4 (zinc finger)"/>
    <property type="match status" value="1"/>
</dbReference>
<accession>A0A034WJA1</accession>
<dbReference type="EMBL" id="GAKP01003301">
    <property type="protein sequence ID" value="JAC55651.1"/>
    <property type="molecule type" value="Transcribed_RNA"/>
</dbReference>
<dbReference type="PANTHER" id="PTHR45931">
    <property type="entry name" value="SI:CH211-59O9.10"/>
    <property type="match status" value="1"/>
</dbReference>
<keyword evidence="6 9" id="KW-0863">Zinc-finger</keyword>
<proteinExistence type="predicted"/>
<feature type="domain" description="RING-type" evidence="11">
    <location>
        <begin position="229"/>
        <end position="270"/>
    </location>
</feature>
<dbReference type="FunFam" id="3.30.40.10:FF:000069">
    <property type="entry name" value="E3 ubiquitin-protein ligase RNF115"/>
    <property type="match status" value="1"/>
</dbReference>
<dbReference type="InterPro" id="IPR013083">
    <property type="entry name" value="Znf_RING/FYVE/PHD"/>
</dbReference>
<dbReference type="GO" id="GO:0006511">
    <property type="term" value="P:ubiquitin-dependent protein catabolic process"/>
    <property type="evidence" value="ECO:0007669"/>
    <property type="project" value="TreeGrafter"/>
</dbReference>
<dbReference type="KEGG" id="bdr:105226592"/>
<gene>
    <name evidence="12" type="primary">R126B</name>
    <name evidence="14" type="synonym">LOC105226592</name>
</gene>
<evidence type="ECO:0000256" key="4">
    <source>
        <dbReference type="ARBA" id="ARBA00022679"/>
    </source>
</evidence>
<dbReference type="CDD" id="cd16667">
    <property type="entry name" value="RING-H2_RNF126-like"/>
    <property type="match status" value="1"/>
</dbReference>
<dbReference type="SUPFAM" id="SSF57850">
    <property type="entry name" value="RING/U-box"/>
    <property type="match status" value="1"/>
</dbReference>
<evidence type="ECO:0000256" key="10">
    <source>
        <dbReference type="SAM" id="MobiDB-lite"/>
    </source>
</evidence>
<dbReference type="InterPro" id="IPR039525">
    <property type="entry name" value="RNF126-like_zinc-ribbon"/>
</dbReference>
<reference evidence="12" key="1">
    <citation type="journal article" date="2014" name="BMC Genomics">
        <title>Characterizing the developmental transcriptome of the oriental fruit fly, Bactrocera dorsalis (Diptera: Tephritidae) through comparative genomic analysis with Drosophila melanogaster utilizing modENCODE datasets.</title>
        <authorList>
            <person name="Geib S.M."/>
            <person name="Calla B."/>
            <person name="Hall B."/>
            <person name="Hou S."/>
            <person name="Manoukis N.C."/>
        </authorList>
    </citation>
    <scope>NUCLEOTIDE SEQUENCE</scope>
    <source>
        <strain evidence="12">Punador</strain>
    </source>
</reference>
<evidence type="ECO:0000256" key="7">
    <source>
        <dbReference type="ARBA" id="ARBA00022786"/>
    </source>
</evidence>
<evidence type="ECO:0000256" key="6">
    <source>
        <dbReference type="ARBA" id="ARBA00022771"/>
    </source>
</evidence>
<protein>
    <recommendedName>
        <fullName evidence="3">RING-type E3 ubiquitin transferase</fullName>
        <ecNumber evidence="3">2.3.2.27</ecNumber>
    </recommendedName>
</protein>
<evidence type="ECO:0000259" key="11">
    <source>
        <dbReference type="PROSITE" id="PS50089"/>
    </source>
</evidence>
<dbReference type="GO" id="GO:0005634">
    <property type="term" value="C:nucleus"/>
    <property type="evidence" value="ECO:0007669"/>
    <property type="project" value="TreeGrafter"/>
</dbReference>
<dbReference type="AlphaFoldDB" id="A0A034WJA1"/>
<dbReference type="InterPro" id="IPR051834">
    <property type="entry name" value="RING_finger_E3_ligase"/>
</dbReference>
<dbReference type="InterPro" id="IPR001841">
    <property type="entry name" value="Znf_RING"/>
</dbReference>
<feature type="compositionally biased region" description="Low complexity" evidence="10">
    <location>
        <begin position="321"/>
        <end position="348"/>
    </location>
</feature>
<comment type="catalytic activity">
    <reaction evidence="1">
        <text>S-ubiquitinyl-[E2 ubiquitin-conjugating enzyme]-L-cysteine + [acceptor protein]-L-lysine = [E2 ubiquitin-conjugating enzyme]-L-cysteine + N(6)-ubiquitinyl-[acceptor protein]-L-lysine.</text>
        <dbReference type="EC" id="2.3.2.27"/>
    </reaction>
</comment>
<keyword evidence="5" id="KW-0479">Metal-binding</keyword>
<feature type="compositionally biased region" description="Low complexity" evidence="10">
    <location>
        <begin position="48"/>
        <end position="71"/>
    </location>
</feature>
<dbReference type="GeneID" id="105226592"/>
<evidence type="ECO:0000256" key="1">
    <source>
        <dbReference type="ARBA" id="ARBA00000900"/>
    </source>
</evidence>
<evidence type="ECO:0000256" key="3">
    <source>
        <dbReference type="ARBA" id="ARBA00012483"/>
    </source>
</evidence>
<evidence type="ECO:0000313" key="12">
    <source>
        <dbReference type="EMBL" id="JAC55651.1"/>
    </source>
</evidence>
<dbReference type="GO" id="GO:0061630">
    <property type="term" value="F:ubiquitin protein ligase activity"/>
    <property type="evidence" value="ECO:0007669"/>
    <property type="project" value="UniProtKB-EC"/>
</dbReference>
<dbReference type="Pfam" id="PF14369">
    <property type="entry name" value="Zn_ribbon_19"/>
    <property type="match status" value="1"/>
</dbReference>